<reference evidence="1" key="1">
    <citation type="submission" date="2009-04" db="EMBL/GenBank/DDBJ databases">
        <authorList>
            <person name="Weinstock G."/>
            <person name="Sodergren E."/>
            <person name="Clifton S."/>
            <person name="Fulton L."/>
            <person name="Fulton B."/>
            <person name="Courtney L."/>
            <person name="Fronick C."/>
            <person name="Harrison M."/>
            <person name="Strong C."/>
            <person name="Farmer C."/>
            <person name="Delahaunty K."/>
            <person name="Markovic C."/>
            <person name="Hall O."/>
            <person name="Minx P."/>
            <person name="Tomlinson C."/>
            <person name="Mitreva M."/>
            <person name="Nelson J."/>
            <person name="Hou S."/>
            <person name="Wollam A."/>
            <person name="Pepin K.H."/>
            <person name="Johnson M."/>
            <person name="Bhonagiri V."/>
            <person name="Nash W.E."/>
            <person name="Warren W."/>
            <person name="Chinwalla A."/>
            <person name="Mardis E.R."/>
            <person name="Wilson R.K."/>
        </authorList>
    </citation>
    <scope>NUCLEOTIDE SEQUENCE [LARGE SCALE GENOMIC DNA]</scope>
    <source>
        <strain evidence="1">ATCC 51147</strain>
    </source>
</reference>
<dbReference type="HOGENOM" id="CLU_3118779_0_0_4"/>
<accession>C4GIQ0</accession>
<protein>
    <submittedName>
        <fullName evidence="1">Uncharacterized protein</fullName>
    </submittedName>
</protein>
<evidence type="ECO:0000313" key="2">
    <source>
        <dbReference type="Proteomes" id="UP000003009"/>
    </source>
</evidence>
<name>C4GIQ0_9NEIS</name>
<dbReference type="Proteomes" id="UP000003009">
    <property type="component" value="Unassembled WGS sequence"/>
</dbReference>
<proteinExistence type="predicted"/>
<gene>
    <name evidence="1" type="ORF">GCWU000324_01922</name>
</gene>
<organism evidence="1 2">
    <name type="scientific">Kingella oralis ATCC 51147</name>
    <dbReference type="NCBI Taxonomy" id="629741"/>
    <lineage>
        <taxon>Bacteria</taxon>
        <taxon>Pseudomonadati</taxon>
        <taxon>Pseudomonadota</taxon>
        <taxon>Betaproteobacteria</taxon>
        <taxon>Neisseriales</taxon>
        <taxon>Neisseriaceae</taxon>
        <taxon>Kingella</taxon>
    </lineage>
</organism>
<dbReference type="EMBL" id="ACJW02000003">
    <property type="protein sequence ID" value="EEP67673.1"/>
    <property type="molecule type" value="Genomic_DNA"/>
</dbReference>
<sequence length="50" mass="5605">METMPIRSPINNRVEFIAFLSQLIAEQQAGGFANNTLPDYLAAFKFCRGL</sequence>
<keyword evidence="2" id="KW-1185">Reference proteome</keyword>
<evidence type="ECO:0000313" key="1">
    <source>
        <dbReference type="EMBL" id="EEP67673.1"/>
    </source>
</evidence>
<comment type="caution">
    <text evidence="1">The sequence shown here is derived from an EMBL/GenBank/DDBJ whole genome shotgun (WGS) entry which is preliminary data.</text>
</comment>
<dbReference type="AlphaFoldDB" id="C4GIQ0"/>